<dbReference type="EMBL" id="JAQAGZ010000003">
    <property type="protein sequence ID" value="MCZ8511838.1"/>
    <property type="molecule type" value="Genomic_DNA"/>
</dbReference>
<organism evidence="1 2">
    <name type="scientific">Paenibacillus gyeongsangnamensis</name>
    <dbReference type="NCBI Taxonomy" id="3388067"/>
    <lineage>
        <taxon>Bacteria</taxon>
        <taxon>Bacillati</taxon>
        <taxon>Bacillota</taxon>
        <taxon>Bacilli</taxon>
        <taxon>Bacillales</taxon>
        <taxon>Paenibacillaceae</taxon>
        <taxon>Paenibacillus</taxon>
    </lineage>
</organism>
<dbReference type="Proteomes" id="UP001527882">
    <property type="component" value="Unassembled WGS sequence"/>
</dbReference>
<accession>A0ABT4Q4N4</accession>
<keyword evidence="2" id="KW-1185">Reference proteome</keyword>
<sequence length="525" mass="57471">MSYLGECVLAVGSGPILVSLVEAWYDSGFSKLAVAVTGAQDTDAEALKTLAEQALRRDPEASLDIVAAAEDGDWKAAVRPFPFILYVTQHGDLEELRELQSACLAERKPMLPAVMLRGRGMAGPLLRPDGEGCWESAWRRVHSPVFHGKREPQASSAAAAAALSNLIVNEWRRTAAGEQERDVSRECYILDPVTLEGSWHPFLPHPLVSGYEAAVPVADMELELEAGVETEDIVDTEGTKNTENTDNAEEWFTCFSRMTSTVSGIFHVWEEGELSQLPLAQCLVEPVDPLSEGPAELLPAIVCSGLTHEEARRESALAGLEAYAARLTPLLVSGLPPFDREDIGIGAGCTFAEAALRGLSACLTKELGKRTLRHEPIASPIDCIRIEDVRCRFYLQALSLMEGEPLIAAGEPLLGFPVAWVRSGSDWYGSVGLSMTFALRRSLQMALMKTERAASSPLIRSDREPQSITIPSAGTAWHPSWVRSAVQTLRPRRKRLEVYDMRFESFLRDGPFGVYGVLLREEVSP</sequence>
<dbReference type="Gene3D" id="3.40.50.720">
    <property type="entry name" value="NAD(P)-binding Rossmann-like Domain"/>
    <property type="match status" value="1"/>
</dbReference>
<evidence type="ECO:0000313" key="2">
    <source>
        <dbReference type="Proteomes" id="UP001527882"/>
    </source>
</evidence>
<dbReference type="InterPro" id="IPR022291">
    <property type="entry name" value="Bacteriocin_synth_cyclodeHase"/>
</dbReference>
<proteinExistence type="predicted"/>
<dbReference type="NCBIfam" id="TIGR03882">
    <property type="entry name" value="cyclo_dehyd_2"/>
    <property type="match status" value="1"/>
</dbReference>
<protein>
    <submittedName>
        <fullName evidence="1">TOMM leader peptide-binding protein</fullName>
    </submittedName>
</protein>
<comment type="caution">
    <text evidence="1">The sequence shown here is derived from an EMBL/GenBank/DDBJ whole genome shotgun (WGS) entry which is preliminary data.</text>
</comment>
<name>A0ABT4Q4N4_9BACL</name>
<gene>
    <name evidence="1" type="ORF">O9H85_05265</name>
</gene>
<reference evidence="1 2" key="1">
    <citation type="submission" date="2022-12" db="EMBL/GenBank/DDBJ databases">
        <title>Draft genome sequence of Paenibacillus sp. dW9.</title>
        <authorList>
            <person name="Choi E.-W."/>
            <person name="Kim D.-U."/>
        </authorList>
    </citation>
    <scope>NUCLEOTIDE SEQUENCE [LARGE SCALE GENOMIC DNA]</scope>
    <source>
        <strain evidence="2">dW9</strain>
    </source>
</reference>
<dbReference type="RefSeq" id="WP_269880237.1">
    <property type="nucleotide sequence ID" value="NZ_JAQAGZ010000003.1"/>
</dbReference>
<evidence type="ECO:0000313" key="1">
    <source>
        <dbReference type="EMBL" id="MCZ8511838.1"/>
    </source>
</evidence>